<evidence type="ECO:0000313" key="4">
    <source>
        <dbReference type="Proteomes" id="UP000682811"/>
    </source>
</evidence>
<keyword evidence="1" id="KW-0812">Transmembrane</keyword>
<proteinExistence type="predicted"/>
<dbReference type="InterPro" id="IPR052173">
    <property type="entry name" value="Beta-lactam_resp_regulator"/>
</dbReference>
<comment type="caution">
    <text evidence="3">The sequence shown here is derived from an EMBL/GenBank/DDBJ whole genome shotgun (WGS) entry which is preliminary data.</text>
</comment>
<feature type="transmembrane region" description="Helical" evidence="1">
    <location>
        <begin position="349"/>
        <end position="370"/>
    </location>
</feature>
<evidence type="ECO:0000313" key="3">
    <source>
        <dbReference type="EMBL" id="GIO51046.1"/>
    </source>
</evidence>
<evidence type="ECO:0000256" key="1">
    <source>
        <dbReference type="SAM" id="Phobius"/>
    </source>
</evidence>
<organism evidence="3 4">
    <name type="scientific">Paenibacillus azoreducens</name>
    <dbReference type="NCBI Taxonomy" id="116718"/>
    <lineage>
        <taxon>Bacteria</taxon>
        <taxon>Bacillati</taxon>
        <taxon>Bacillota</taxon>
        <taxon>Bacilli</taxon>
        <taxon>Bacillales</taxon>
        <taxon>Paenibacillaceae</taxon>
        <taxon>Paenibacillus</taxon>
    </lineage>
</organism>
<protein>
    <submittedName>
        <fullName evidence="3">Methicillin resistance mecR1 protein</fullName>
    </submittedName>
</protein>
<feature type="transmembrane region" description="Helical" evidence="1">
    <location>
        <begin position="142"/>
        <end position="165"/>
    </location>
</feature>
<keyword evidence="1" id="KW-0472">Membrane</keyword>
<feature type="domain" description="Peptidase M56" evidence="2">
    <location>
        <begin position="16"/>
        <end position="341"/>
    </location>
</feature>
<reference evidence="3 4" key="1">
    <citation type="submission" date="2021-03" db="EMBL/GenBank/DDBJ databases">
        <title>Antimicrobial resistance genes in bacteria isolated from Japanese honey, and their potential for conferring macrolide and lincosamide resistance in the American foulbrood pathogen Paenibacillus larvae.</title>
        <authorList>
            <person name="Okamoto M."/>
            <person name="Kumagai M."/>
            <person name="Kanamori H."/>
            <person name="Takamatsu D."/>
        </authorList>
    </citation>
    <scope>NUCLEOTIDE SEQUENCE [LARGE SCALE GENOMIC DNA]</scope>
    <source>
        <strain evidence="3 4">J34TS1</strain>
    </source>
</reference>
<dbReference type="Pfam" id="PF05569">
    <property type="entry name" value="Peptidase_M56"/>
    <property type="match status" value="1"/>
</dbReference>
<dbReference type="AlphaFoldDB" id="A0A919YI18"/>
<gene>
    <name evidence="3" type="ORF">J34TS1_58110</name>
</gene>
<dbReference type="RefSeq" id="WP_212981121.1">
    <property type="nucleotide sequence ID" value="NZ_AP025343.1"/>
</dbReference>
<dbReference type="InterPro" id="IPR008756">
    <property type="entry name" value="Peptidase_M56"/>
</dbReference>
<keyword evidence="1" id="KW-1133">Transmembrane helix</keyword>
<sequence length="633" mass="71869">MSPAPYASIILFFDWVIRSSLMAGILVVLVLILQFLLRNKLEARWKYLLWLPVAIRLLLPWAPESSLSLYNVLSLEAITPGIHEQNQSPTIKKEAERFSVAPVLSERSLTLETNRIEEESALNHEAETVQESRFWWSGFKQIGFFNFCMLVWLAGVLFLTVKTVYDQLRLKQALREGRTIETPLLSSLFHEEKQRLGVKRKVRFVASERIPGPSVVGFNKPVIVISPSLLGTLQKDQLQYILAHEFAHIRRWDVAVNWVMHIILILHWFNPLLWLAVHKAREGQEMACDACALDRLSPQQSSAYGQTIIHVLEYFSSNHHQPGLVGLSATHKQMKKRLLMIKHFHNKSYHLSILGMTVILALGSVTLVNAKGSDAGQALQTASDQTDLESQVALSHGSDQGSSGEIQVSSEYLAAQQQSYEEVRPKAIKERDELIKTVPAEDKKFIEDEINRVRELTEKSGDTYVMYHKYAKLNRDGHDLSFSGIANHYSTYEDYFKKASALNGSILQQPANLPEGYRFSKATIKGPLGGEFYDDLRAEGKKSGELVYTKKFDWNEAGLILLEYTNGKETLMLSQYKISDGERIGMEGLEYESSRYGKRVFGSDGKQYKYSVYTKSDITKEQLIEILKAAVKK</sequence>
<dbReference type="Proteomes" id="UP000682811">
    <property type="component" value="Unassembled WGS sequence"/>
</dbReference>
<feature type="transmembrane region" description="Helical" evidence="1">
    <location>
        <begin position="6"/>
        <end position="33"/>
    </location>
</feature>
<keyword evidence="4" id="KW-1185">Reference proteome</keyword>
<evidence type="ECO:0000259" key="2">
    <source>
        <dbReference type="Pfam" id="PF05569"/>
    </source>
</evidence>
<feature type="transmembrane region" description="Helical" evidence="1">
    <location>
        <begin position="258"/>
        <end position="277"/>
    </location>
</feature>
<dbReference type="EMBL" id="BORT01000042">
    <property type="protein sequence ID" value="GIO51046.1"/>
    <property type="molecule type" value="Genomic_DNA"/>
</dbReference>
<dbReference type="PANTHER" id="PTHR34978">
    <property type="entry name" value="POSSIBLE SENSOR-TRANSDUCER PROTEIN BLAR"/>
    <property type="match status" value="1"/>
</dbReference>
<dbReference type="CDD" id="cd07341">
    <property type="entry name" value="M56_BlaR1_MecR1_like"/>
    <property type="match status" value="1"/>
</dbReference>
<name>A0A919YI18_9BACL</name>
<dbReference type="Gene3D" id="3.30.2010.10">
    <property type="entry name" value="Metalloproteases ('zincins'), catalytic domain"/>
    <property type="match status" value="1"/>
</dbReference>
<dbReference type="PANTHER" id="PTHR34978:SF3">
    <property type="entry name" value="SLR0241 PROTEIN"/>
    <property type="match status" value="1"/>
</dbReference>
<accession>A0A919YI18</accession>